<dbReference type="AlphaFoldDB" id="A0A2J5I914"/>
<evidence type="ECO:0000259" key="1">
    <source>
        <dbReference type="PROSITE" id="PS50097"/>
    </source>
</evidence>
<sequence length="234" mass="25665">MEMARVKYSVTPNMQIHEGLATIYESGELADFTVIVGDTQFNVSKIILAAQSGYFHSMFLGKWKEATATNVTLVDEDPTAISDMLKFLYTGVYKPTIPSTPEAQIATTALATTTDSGDNTEANKAAIVAHMTQYIVGDKFFIPALRYASKKAFSSAVDKLRDHAVLLDLLEEVYASVPDLRTAAAKCMVRHLEPLLLDERFKKMMVEVDGLAVDICGAVLRYDTHARTSLSNAS</sequence>
<dbReference type="Gene3D" id="3.30.710.10">
    <property type="entry name" value="Potassium Channel Kv1.1, Chain A"/>
    <property type="match status" value="1"/>
</dbReference>
<dbReference type="CDD" id="cd18186">
    <property type="entry name" value="BTB_POZ_ZBTB_KLHL-like"/>
    <property type="match status" value="1"/>
</dbReference>
<evidence type="ECO:0000313" key="2">
    <source>
        <dbReference type="EMBL" id="PLN86529.1"/>
    </source>
</evidence>
<dbReference type="PANTHER" id="PTHR47843:SF5">
    <property type="entry name" value="BTB_POZ DOMAIN PROTEIN"/>
    <property type="match status" value="1"/>
</dbReference>
<name>A0A2J5I914_9EURO</name>
<dbReference type="OrthoDB" id="6359816at2759"/>
<dbReference type="SMART" id="SM00225">
    <property type="entry name" value="BTB"/>
    <property type="match status" value="1"/>
</dbReference>
<feature type="domain" description="BTB" evidence="1">
    <location>
        <begin position="30"/>
        <end position="91"/>
    </location>
</feature>
<gene>
    <name evidence="2" type="ORF">BDW42DRAFT_190115</name>
</gene>
<evidence type="ECO:0000313" key="3">
    <source>
        <dbReference type="Proteomes" id="UP000235023"/>
    </source>
</evidence>
<protein>
    <submittedName>
        <fullName evidence="2">BTB/POZ protein</fullName>
    </submittedName>
</protein>
<accession>A0A2J5I914</accession>
<dbReference type="SUPFAM" id="SSF54695">
    <property type="entry name" value="POZ domain"/>
    <property type="match status" value="1"/>
</dbReference>
<reference evidence="3" key="1">
    <citation type="submission" date="2017-12" db="EMBL/GenBank/DDBJ databases">
        <authorList>
            <consortium name="DOE Joint Genome Institute"/>
            <person name="Mondo S.J."/>
            <person name="Kjaerbolling I."/>
            <person name="Vesth T.C."/>
            <person name="Frisvad J.C."/>
            <person name="Nybo J.L."/>
            <person name="Theobald S."/>
            <person name="Kuo A."/>
            <person name="Bowyer P."/>
            <person name="Matsuda Y."/>
            <person name="Lyhne E.K."/>
            <person name="Kogle M.E."/>
            <person name="Clum A."/>
            <person name="Lipzen A."/>
            <person name="Salamov A."/>
            <person name="Ngan C.Y."/>
            <person name="Daum C."/>
            <person name="Chiniquy J."/>
            <person name="Barry K."/>
            <person name="LaButti K."/>
            <person name="Haridas S."/>
            <person name="Simmons B.A."/>
            <person name="Magnuson J.K."/>
            <person name="Mortensen U.H."/>
            <person name="Larsen T.O."/>
            <person name="Grigoriev I.V."/>
            <person name="Baker S.E."/>
            <person name="Andersen M.R."/>
            <person name="Nordberg H.P."/>
            <person name="Cantor M.N."/>
            <person name="Hua S.X."/>
        </authorList>
    </citation>
    <scope>NUCLEOTIDE SEQUENCE [LARGE SCALE GENOMIC DNA]</scope>
    <source>
        <strain evidence="3">IBT 19404</strain>
    </source>
</reference>
<dbReference type="InterPro" id="IPR000210">
    <property type="entry name" value="BTB/POZ_dom"/>
</dbReference>
<keyword evidence="3" id="KW-1185">Reference proteome</keyword>
<dbReference type="Pfam" id="PF00651">
    <property type="entry name" value="BTB"/>
    <property type="match status" value="1"/>
</dbReference>
<proteinExistence type="predicted"/>
<dbReference type="PANTHER" id="PTHR47843">
    <property type="entry name" value="BTB DOMAIN-CONTAINING PROTEIN-RELATED"/>
    <property type="match status" value="1"/>
</dbReference>
<dbReference type="EMBL" id="KZ559498">
    <property type="protein sequence ID" value="PLN86529.1"/>
    <property type="molecule type" value="Genomic_DNA"/>
</dbReference>
<dbReference type="InterPro" id="IPR011333">
    <property type="entry name" value="SKP1/BTB/POZ_sf"/>
</dbReference>
<dbReference type="PROSITE" id="PS50097">
    <property type="entry name" value="BTB"/>
    <property type="match status" value="1"/>
</dbReference>
<dbReference type="Proteomes" id="UP000235023">
    <property type="component" value="Unassembled WGS sequence"/>
</dbReference>
<organism evidence="2 3">
    <name type="scientific">Aspergillus taichungensis</name>
    <dbReference type="NCBI Taxonomy" id="482145"/>
    <lineage>
        <taxon>Eukaryota</taxon>
        <taxon>Fungi</taxon>
        <taxon>Dikarya</taxon>
        <taxon>Ascomycota</taxon>
        <taxon>Pezizomycotina</taxon>
        <taxon>Eurotiomycetes</taxon>
        <taxon>Eurotiomycetidae</taxon>
        <taxon>Eurotiales</taxon>
        <taxon>Aspergillaceae</taxon>
        <taxon>Aspergillus</taxon>
        <taxon>Aspergillus subgen. Circumdati</taxon>
    </lineage>
</organism>